<feature type="region of interest" description="Disordered" evidence="1">
    <location>
        <begin position="219"/>
        <end position="238"/>
    </location>
</feature>
<keyword evidence="3" id="KW-1185">Reference proteome</keyword>
<reference evidence="2" key="1">
    <citation type="journal article" date="2023" name="Science">
        <title>Genome structures resolve the early diversification of teleost fishes.</title>
        <authorList>
            <person name="Parey E."/>
            <person name="Louis A."/>
            <person name="Montfort J."/>
            <person name="Bouchez O."/>
            <person name="Roques C."/>
            <person name="Iampietro C."/>
            <person name="Lluch J."/>
            <person name="Castinel A."/>
            <person name="Donnadieu C."/>
            <person name="Desvignes T."/>
            <person name="Floi Bucao C."/>
            <person name="Jouanno E."/>
            <person name="Wen M."/>
            <person name="Mejri S."/>
            <person name="Dirks R."/>
            <person name="Jansen H."/>
            <person name="Henkel C."/>
            <person name="Chen W.J."/>
            <person name="Zahm M."/>
            <person name="Cabau C."/>
            <person name="Klopp C."/>
            <person name="Thompson A.W."/>
            <person name="Robinson-Rechavi M."/>
            <person name="Braasch I."/>
            <person name="Lecointre G."/>
            <person name="Bobe J."/>
            <person name="Postlethwait J.H."/>
            <person name="Berthelot C."/>
            <person name="Roest Crollius H."/>
            <person name="Guiguen Y."/>
        </authorList>
    </citation>
    <scope>NUCLEOTIDE SEQUENCE</scope>
    <source>
        <strain evidence="2">WJC10195</strain>
    </source>
</reference>
<comment type="caution">
    <text evidence="2">The sequence shown here is derived from an EMBL/GenBank/DDBJ whole genome shotgun (WGS) entry which is preliminary data.</text>
</comment>
<proteinExistence type="predicted"/>
<evidence type="ECO:0000313" key="3">
    <source>
        <dbReference type="Proteomes" id="UP001152622"/>
    </source>
</evidence>
<accession>A0A9Q1EBH5</accession>
<evidence type="ECO:0000313" key="2">
    <source>
        <dbReference type="EMBL" id="KAJ8335675.1"/>
    </source>
</evidence>
<feature type="region of interest" description="Disordered" evidence="1">
    <location>
        <begin position="381"/>
        <end position="402"/>
    </location>
</feature>
<feature type="compositionally biased region" description="Basic and acidic residues" evidence="1">
    <location>
        <begin position="382"/>
        <end position="395"/>
    </location>
</feature>
<evidence type="ECO:0000256" key="1">
    <source>
        <dbReference type="SAM" id="MobiDB-lite"/>
    </source>
</evidence>
<organism evidence="2 3">
    <name type="scientific">Synaphobranchus kaupii</name>
    <name type="common">Kaup's arrowtooth eel</name>
    <dbReference type="NCBI Taxonomy" id="118154"/>
    <lineage>
        <taxon>Eukaryota</taxon>
        <taxon>Metazoa</taxon>
        <taxon>Chordata</taxon>
        <taxon>Craniata</taxon>
        <taxon>Vertebrata</taxon>
        <taxon>Euteleostomi</taxon>
        <taxon>Actinopterygii</taxon>
        <taxon>Neopterygii</taxon>
        <taxon>Teleostei</taxon>
        <taxon>Anguilliformes</taxon>
        <taxon>Synaphobranchidae</taxon>
        <taxon>Synaphobranchus</taxon>
    </lineage>
</organism>
<gene>
    <name evidence="2" type="ORF">SKAU_G00390170</name>
</gene>
<dbReference type="EMBL" id="JAINUF010000020">
    <property type="protein sequence ID" value="KAJ8335675.1"/>
    <property type="molecule type" value="Genomic_DNA"/>
</dbReference>
<dbReference type="AlphaFoldDB" id="A0A9Q1EBH5"/>
<protein>
    <submittedName>
        <fullName evidence="2">Uncharacterized protein</fullName>
    </submittedName>
</protein>
<sequence>MSDSRPQAALSLAVTRAGLAHSFIIRGPSTGEKRARAVGGGVITEEITTPQPLLQTASPTVCLMEEFSPWLREADAHAGDSGLPSRLKAFRPSLEVALRRGAFLQSTRKAVKVGFHNASRRRDRPSLSAVRLPRGSGTLTAAGWLNKATAWAAVVRRDRSDPGCEEAAQTARFLGLRSADITCAGLGNRTARRGEGTRPVPQSLLFGLRPITRRIVRGHSGSDCRSSGAEEGGPWVSRGENHGLMTGAGYIAAEGRLIERPPYKQCFVIERLKNQCNCSGLPTLCEWEDGAAAGLAPLSLPRARGEHGSRTAPFRFSDVLHRGDLQLPADGKPLEPNELRGTFTPTVRRTSLRKCAERVTSWTFRVELRLCPSLIGRAAGGRLRERRSTSERGGDSRNGVRG</sequence>
<name>A0A9Q1EBH5_SYNKA</name>
<dbReference type="Proteomes" id="UP001152622">
    <property type="component" value="Chromosome 20"/>
</dbReference>